<evidence type="ECO:0000256" key="1">
    <source>
        <dbReference type="ARBA" id="ARBA00023157"/>
    </source>
</evidence>
<keyword evidence="4" id="KW-1185">Reference proteome</keyword>
<reference evidence="3" key="2">
    <citation type="submission" date="2020-11" db="EMBL/GenBank/DDBJ databases">
        <authorList>
            <person name="McCartney M.A."/>
            <person name="Auch B."/>
            <person name="Kono T."/>
            <person name="Mallez S."/>
            <person name="Becker A."/>
            <person name="Gohl D.M."/>
            <person name="Silverstein K.A.T."/>
            <person name="Koren S."/>
            <person name="Bechman K.B."/>
            <person name="Herman A."/>
            <person name="Abrahante J.E."/>
            <person name="Garbe J."/>
        </authorList>
    </citation>
    <scope>NUCLEOTIDE SEQUENCE</scope>
    <source>
        <strain evidence="3">Duluth1</strain>
        <tissue evidence="3">Whole animal</tissue>
    </source>
</reference>
<dbReference type="InterPro" id="IPR000436">
    <property type="entry name" value="Sushi_SCR_CCP_dom"/>
</dbReference>
<dbReference type="EMBL" id="JAIWYP010000005">
    <property type="protein sequence ID" value="KAH3821659.1"/>
    <property type="molecule type" value="Genomic_DNA"/>
</dbReference>
<dbReference type="Pfam" id="PF00084">
    <property type="entry name" value="Sushi"/>
    <property type="match status" value="1"/>
</dbReference>
<proteinExistence type="predicted"/>
<evidence type="ECO:0000313" key="4">
    <source>
        <dbReference type="Proteomes" id="UP000828390"/>
    </source>
</evidence>
<feature type="domain" description="Sushi" evidence="2">
    <location>
        <begin position="8"/>
        <end position="61"/>
    </location>
</feature>
<protein>
    <recommendedName>
        <fullName evidence="2">Sushi domain-containing protein</fullName>
    </recommendedName>
</protein>
<dbReference type="SUPFAM" id="SSF57535">
    <property type="entry name" value="Complement control module/SCR domain"/>
    <property type="match status" value="1"/>
</dbReference>
<dbReference type="AlphaFoldDB" id="A0A9D4JSV5"/>
<evidence type="ECO:0000259" key="2">
    <source>
        <dbReference type="Pfam" id="PF00084"/>
    </source>
</evidence>
<sequence length="78" mass="8555">MSVSIVVCPPFENNSKGNVTGDSLFEGATRNLTCDTGYSPRDDYIVVSQCQNGHWTNLTECVKGSICEISILKCYSKE</sequence>
<reference evidence="3" key="1">
    <citation type="journal article" date="2019" name="bioRxiv">
        <title>The Genome of the Zebra Mussel, Dreissena polymorpha: A Resource for Invasive Species Research.</title>
        <authorList>
            <person name="McCartney M.A."/>
            <person name="Auch B."/>
            <person name="Kono T."/>
            <person name="Mallez S."/>
            <person name="Zhang Y."/>
            <person name="Obille A."/>
            <person name="Becker A."/>
            <person name="Abrahante J.E."/>
            <person name="Garbe J."/>
            <person name="Badalamenti J.P."/>
            <person name="Herman A."/>
            <person name="Mangelson H."/>
            <person name="Liachko I."/>
            <person name="Sullivan S."/>
            <person name="Sone E.D."/>
            <person name="Koren S."/>
            <person name="Silverstein K.A.T."/>
            <person name="Beckman K.B."/>
            <person name="Gohl D.M."/>
        </authorList>
    </citation>
    <scope>NUCLEOTIDE SEQUENCE</scope>
    <source>
        <strain evidence="3">Duluth1</strain>
        <tissue evidence="3">Whole animal</tissue>
    </source>
</reference>
<comment type="caution">
    <text evidence="3">The sequence shown here is derived from an EMBL/GenBank/DDBJ whole genome shotgun (WGS) entry which is preliminary data.</text>
</comment>
<gene>
    <name evidence="3" type="ORF">DPMN_123425</name>
</gene>
<accession>A0A9D4JSV5</accession>
<dbReference type="Gene3D" id="2.10.70.10">
    <property type="entry name" value="Complement Module, domain 1"/>
    <property type="match status" value="1"/>
</dbReference>
<keyword evidence="1" id="KW-1015">Disulfide bond</keyword>
<evidence type="ECO:0000313" key="3">
    <source>
        <dbReference type="EMBL" id="KAH3821659.1"/>
    </source>
</evidence>
<dbReference type="Proteomes" id="UP000828390">
    <property type="component" value="Unassembled WGS sequence"/>
</dbReference>
<organism evidence="3 4">
    <name type="scientific">Dreissena polymorpha</name>
    <name type="common">Zebra mussel</name>
    <name type="synonym">Mytilus polymorpha</name>
    <dbReference type="NCBI Taxonomy" id="45954"/>
    <lineage>
        <taxon>Eukaryota</taxon>
        <taxon>Metazoa</taxon>
        <taxon>Spiralia</taxon>
        <taxon>Lophotrochozoa</taxon>
        <taxon>Mollusca</taxon>
        <taxon>Bivalvia</taxon>
        <taxon>Autobranchia</taxon>
        <taxon>Heteroconchia</taxon>
        <taxon>Euheterodonta</taxon>
        <taxon>Imparidentia</taxon>
        <taxon>Neoheterodontei</taxon>
        <taxon>Myida</taxon>
        <taxon>Dreissenoidea</taxon>
        <taxon>Dreissenidae</taxon>
        <taxon>Dreissena</taxon>
    </lineage>
</organism>
<name>A0A9D4JSV5_DREPO</name>
<dbReference type="InterPro" id="IPR035976">
    <property type="entry name" value="Sushi/SCR/CCP_sf"/>
</dbReference>